<dbReference type="Proteomes" id="UP000295756">
    <property type="component" value="Chromosome"/>
</dbReference>
<dbReference type="InterPro" id="IPR007351">
    <property type="entry name" value="YjbR"/>
</dbReference>
<keyword evidence="2" id="KW-1185">Reference proteome</keyword>
<organism evidence="1 2">
    <name type="scientific">Leuconostoc kimchii</name>
    <dbReference type="NCBI Taxonomy" id="136609"/>
    <lineage>
        <taxon>Bacteria</taxon>
        <taxon>Bacillati</taxon>
        <taxon>Bacillota</taxon>
        <taxon>Bacilli</taxon>
        <taxon>Lactobacillales</taxon>
        <taxon>Lactobacillaceae</taxon>
        <taxon>Leuconostoc</taxon>
    </lineage>
</organism>
<dbReference type="RefSeq" id="WP_013974993.1">
    <property type="nucleotide sequence ID" value="NZ_CP037939.1"/>
</dbReference>
<name>A0ABX5SM33_9LACO</name>
<dbReference type="GO" id="GO:0003677">
    <property type="term" value="F:DNA binding"/>
    <property type="evidence" value="ECO:0007669"/>
    <property type="project" value="UniProtKB-KW"/>
</dbReference>
<accession>A0ABX5SM33</accession>
<keyword evidence="1" id="KW-0238">DNA-binding</keyword>
<sequence length="129" mass="15254">MLSQNEIWLRMKRFESFGNQLPHAKVYYRIDWETVYFDLDGKMFGLMSPKADNNTLLTLKGDPEANIIMRELYNDVIPGYHTNKKHWNSIRLNTTELSDTEVEKMIKKSYDLVWLNLPQSVKDRLRNGA</sequence>
<dbReference type="InterPro" id="IPR038056">
    <property type="entry name" value="YjbR-like_sf"/>
</dbReference>
<dbReference type="Gene3D" id="3.90.1150.30">
    <property type="match status" value="1"/>
</dbReference>
<evidence type="ECO:0000313" key="2">
    <source>
        <dbReference type="Proteomes" id="UP000295756"/>
    </source>
</evidence>
<dbReference type="InterPro" id="IPR058532">
    <property type="entry name" value="YjbR/MT2646/Rv2570-like"/>
</dbReference>
<protein>
    <submittedName>
        <fullName evidence="1">MmcQ/YjbR family DNA-binding protein</fullName>
    </submittedName>
</protein>
<dbReference type="PANTHER" id="PTHR35145:SF1">
    <property type="entry name" value="CYTOPLASMIC PROTEIN"/>
    <property type="match status" value="1"/>
</dbReference>
<dbReference type="Pfam" id="PF04237">
    <property type="entry name" value="YjbR"/>
    <property type="match status" value="1"/>
</dbReference>
<dbReference type="EMBL" id="CP037939">
    <property type="protein sequence ID" value="QBR47527.1"/>
    <property type="molecule type" value="Genomic_DNA"/>
</dbReference>
<evidence type="ECO:0000313" key="1">
    <source>
        <dbReference type="EMBL" id="QBR47527.1"/>
    </source>
</evidence>
<proteinExistence type="predicted"/>
<gene>
    <name evidence="1" type="ORF">EW139_05085</name>
</gene>
<reference evidence="1 2" key="1">
    <citation type="submission" date="2019-03" db="EMBL/GenBank/DDBJ databases">
        <title>Complete Genome Sequence of Leuconostoc kimchii strain NKJ218 Isolated from Homemade Kimchi.</title>
        <authorList>
            <person name="Jung J.Y."/>
            <person name="Jin H.M."/>
            <person name="Jung J.-W."/>
            <person name="Lee S.-Y."/>
            <person name="Ryu B.-G."/>
            <person name="Han S.-S."/>
            <person name="Kang H.K."/>
            <person name="Choi H.W."/>
            <person name="Chung E.J."/>
            <person name="Choi K.-M."/>
        </authorList>
    </citation>
    <scope>NUCLEOTIDE SEQUENCE [LARGE SCALE GENOMIC DNA]</scope>
    <source>
        <strain evidence="1 2">NKJ218</strain>
    </source>
</reference>
<dbReference type="SUPFAM" id="SSF142906">
    <property type="entry name" value="YjbR-like"/>
    <property type="match status" value="1"/>
</dbReference>
<dbReference type="PANTHER" id="PTHR35145">
    <property type="entry name" value="CYTOPLASMIC PROTEIN-RELATED"/>
    <property type="match status" value="1"/>
</dbReference>